<dbReference type="PANTHER" id="PTHR33154:SF33">
    <property type="entry name" value="TRANSCRIPTIONAL REPRESSOR SDPR"/>
    <property type="match status" value="1"/>
</dbReference>
<dbReference type="PANTHER" id="PTHR33154">
    <property type="entry name" value="TRANSCRIPTIONAL REGULATOR, ARSR FAMILY"/>
    <property type="match status" value="1"/>
</dbReference>
<evidence type="ECO:0000259" key="5">
    <source>
        <dbReference type="PROSITE" id="PS50987"/>
    </source>
</evidence>
<dbReference type="EMBL" id="JAROCG010000001">
    <property type="protein sequence ID" value="MDN4610522.1"/>
    <property type="molecule type" value="Genomic_DNA"/>
</dbReference>
<feature type="compositionally biased region" description="Low complexity" evidence="4">
    <location>
        <begin position="114"/>
        <end position="138"/>
    </location>
</feature>
<evidence type="ECO:0000313" key="6">
    <source>
        <dbReference type="EMBL" id="MDN4610522.1"/>
    </source>
</evidence>
<dbReference type="CDD" id="cd00090">
    <property type="entry name" value="HTH_ARSR"/>
    <property type="match status" value="1"/>
</dbReference>
<dbReference type="InterPro" id="IPR001845">
    <property type="entry name" value="HTH_ArsR_DNA-bd_dom"/>
</dbReference>
<organism evidence="6 7">
    <name type="scientific">Arthrobacter burdickii</name>
    <dbReference type="NCBI Taxonomy" id="3035920"/>
    <lineage>
        <taxon>Bacteria</taxon>
        <taxon>Bacillati</taxon>
        <taxon>Actinomycetota</taxon>
        <taxon>Actinomycetes</taxon>
        <taxon>Micrococcales</taxon>
        <taxon>Micrococcaceae</taxon>
        <taxon>Arthrobacter</taxon>
    </lineage>
</organism>
<keyword evidence="1" id="KW-0805">Transcription regulation</keyword>
<dbReference type="InterPro" id="IPR036388">
    <property type="entry name" value="WH-like_DNA-bd_sf"/>
</dbReference>
<evidence type="ECO:0000256" key="2">
    <source>
        <dbReference type="ARBA" id="ARBA00023125"/>
    </source>
</evidence>
<dbReference type="SUPFAM" id="SSF46785">
    <property type="entry name" value="Winged helix' DNA-binding domain"/>
    <property type="match status" value="1"/>
</dbReference>
<dbReference type="NCBIfam" id="NF033788">
    <property type="entry name" value="HTH_metalloreg"/>
    <property type="match status" value="1"/>
</dbReference>
<protein>
    <submittedName>
        <fullName evidence="6">Metalloregulator ArsR/SmtB family transcription factor</fullName>
    </submittedName>
</protein>
<keyword evidence="7" id="KW-1185">Reference proteome</keyword>
<dbReference type="Proteomes" id="UP001174209">
    <property type="component" value="Unassembled WGS sequence"/>
</dbReference>
<dbReference type="InterPro" id="IPR036390">
    <property type="entry name" value="WH_DNA-bd_sf"/>
</dbReference>
<accession>A0ABT8K094</accession>
<comment type="caution">
    <text evidence="6">The sequence shown here is derived from an EMBL/GenBank/DDBJ whole genome shotgun (WGS) entry which is preliminary data.</text>
</comment>
<dbReference type="InterPro" id="IPR051081">
    <property type="entry name" value="HTH_MetalResp_TranReg"/>
</dbReference>
<feature type="compositionally biased region" description="Low complexity" evidence="4">
    <location>
        <begin position="97"/>
        <end position="106"/>
    </location>
</feature>
<feature type="domain" description="HTH arsR-type" evidence="5">
    <location>
        <begin position="1"/>
        <end position="89"/>
    </location>
</feature>
<dbReference type="PRINTS" id="PR00778">
    <property type="entry name" value="HTHARSR"/>
</dbReference>
<feature type="region of interest" description="Disordered" evidence="4">
    <location>
        <begin position="87"/>
        <end position="138"/>
    </location>
</feature>
<name>A0ABT8K094_9MICC</name>
<dbReference type="RefSeq" id="WP_301225761.1">
    <property type="nucleotide sequence ID" value="NZ_JAROCG010000001.1"/>
</dbReference>
<keyword evidence="3" id="KW-0804">Transcription</keyword>
<dbReference type="InterPro" id="IPR011991">
    <property type="entry name" value="ArsR-like_HTH"/>
</dbReference>
<sequence length="204" mass="21059">MGIDDVFAVIAEGTRRQILKHLRDGDKAVGELVVELQVSQPTVSKHLKVLREAGLVSMRAQGQKRYYSLDTAPLGLVRDWLADFDPRAAQPGDIEPAGGSAAAGADAGRGAGPEGASDAVPEAVPEAGPDAGPDAAPDVVPEIVSPAVAEATPTDAGVLAAAVLANPEVQVEPGAPRPQIGRTMGRAAERAADLLSQLRRRRDS</sequence>
<dbReference type="SMART" id="SM00418">
    <property type="entry name" value="HTH_ARSR"/>
    <property type="match status" value="1"/>
</dbReference>
<reference evidence="6" key="1">
    <citation type="submission" date="2023-06" db="EMBL/GenBank/DDBJ databases">
        <title>MT1 and MT2 Draft Genomes of Novel Species.</title>
        <authorList>
            <person name="Venkateswaran K."/>
        </authorList>
    </citation>
    <scope>NUCLEOTIDE SEQUENCE</scope>
    <source>
        <strain evidence="6">IIF3SC-B10</strain>
    </source>
</reference>
<keyword evidence="2" id="KW-0238">DNA-binding</keyword>
<dbReference type="Pfam" id="PF01022">
    <property type="entry name" value="HTH_5"/>
    <property type="match status" value="1"/>
</dbReference>
<dbReference type="PROSITE" id="PS50987">
    <property type="entry name" value="HTH_ARSR_2"/>
    <property type="match status" value="1"/>
</dbReference>
<evidence type="ECO:0000256" key="1">
    <source>
        <dbReference type="ARBA" id="ARBA00023015"/>
    </source>
</evidence>
<evidence type="ECO:0000256" key="4">
    <source>
        <dbReference type="SAM" id="MobiDB-lite"/>
    </source>
</evidence>
<evidence type="ECO:0000256" key="3">
    <source>
        <dbReference type="ARBA" id="ARBA00023163"/>
    </source>
</evidence>
<dbReference type="Gene3D" id="1.10.10.10">
    <property type="entry name" value="Winged helix-like DNA-binding domain superfamily/Winged helix DNA-binding domain"/>
    <property type="match status" value="1"/>
</dbReference>
<gene>
    <name evidence="6" type="ORF">P5G52_06530</name>
</gene>
<proteinExistence type="predicted"/>
<evidence type="ECO:0000313" key="7">
    <source>
        <dbReference type="Proteomes" id="UP001174209"/>
    </source>
</evidence>